<dbReference type="InterPro" id="IPR036179">
    <property type="entry name" value="Ig-like_dom_sf"/>
</dbReference>
<feature type="transmembrane region" description="Helical" evidence="7">
    <location>
        <begin position="298"/>
        <end position="320"/>
    </location>
</feature>
<evidence type="ECO:0000256" key="4">
    <source>
        <dbReference type="ARBA" id="ARBA00023180"/>
    </source>
</evidence>
<dbReference type="GeneID" id="112148483"/>
<dbReference type="GO" id="GO:0098609">
    <property type="term" value="P:cell-cell adhesion"/>
    <property type="evidence" value="ECO:0007669"/>
    <property type="project" value="TreeGrafter"/>
</dbReference>
<dbReference type="Pfam" id="PF07679">
    <property type="entry name" value="I-set"/>
    <property type="match status" value="1"/>
</dbReference>
<evidence type="ECO:0000256" key="3">
    <source>
        <dbReference type="ARBA" id="ARBA00023157"/>
    </source>
</evidence>
<feature type="domain" description="Ig-like" evidence="9">
    <location>
        <begin position="21"/>
        <end position="108"/>
    </location>
</feature>
<evidence type="ECO:0000256" key="8">
    <source>
        <dbReference type="SAM" id="SignalP"/>
    </source>
</evidence>
<dbReference type="InterPro" id="IPR051275">
    <property type="entry name" value="Cell_adhesion_signaling"/>
</dbReference>
<dbReference type="PANTHER" id="PTHR11640">
    <property type="entry name" value="NEPHRIN"/>
    <property type="match status" value="1"/>
</dbReference>
<keyword evidence="8" id="KW-0732">Signal</keyword>
<feature type="signal peptide" evidence="8">
    <location>
        <begin position="1"/>
        <end position="19"/>
    </location>
</feature>
<evidence type="ECO:0000256" key="6">
    <source>
        <dbReference type="SAM" id="MobiDB-lite"/>
    </source>
</evidence>
<dbReference type="InterPro" id="IPR003598">
    <property type="entry name" value="Ig_sub2"/>
</dbReference>
<dbReference type="SMART" id="SM00408">
    <property type="entry name" value="IGc2"/>
    <property type="match status" value="2"/>
</dbReference>
<dbReference type="CDD" id="cd00096">
    <property type="entry name" value="Ig"/>
    <property type="match status" value="1"/>
</dbReference>
<evidence type="ECO:0000313" key="10">
    <source>
        <dbReference type="Ensembl" id="ENSOMEP00000010864.1"/>
    </source>
</evidence>
<dbReference type="STRING" id="30732.ENSOMEP00000010864"/>
<feature type="chain" id="PRO_5017223436" evidence="8">
    <location>
        <begin position="20"/>
        <end position="416"/>
    </location>
</feature>
<feature type="region of interest" description="Disordered" evidence="6">
    <location>
        <begin position="381"/>
        <end position="416"/>
    </location>
</feature>
<keyword evidence="11" id="KW-1185">Reference proteome</keyword>
<name>A0A3B3BZS3_ORYME</name>
<dbReference type="GO" id="GO:0050839">
    <property type="term" value="F:cell adhesion molecule binding"/>
    <property type="evidence" value="ECO:0007669"/>
    <property type="project" value="TreeGrafter"/>
</dbReference>
<dbReference type="InterPro" id="IPR003599">
    <property type="entry name" value="Ig_sub"/>
</dbReference>
<dbReference type="GO" id="GO:0005911">
    <property type="term" value="C:cell-cell junction"/>
    <property type="evidence" value="ECO:0007669"/>
    <property type="project" value="TreeGrafter"/>
</dbReference>
<protein>
    <submittedName>
        <fullName evidence="10">V-set and immunoglobulin domain containing 10</fullName>
    </submittedName>
</protein>
<keyword evidence="4" id="KW-0325">Glycoprotein</keyword>
<dbReference type="AlphaFoldDB" id="A0A3B3BZS3"/>
<sequence>MNAATVVALLHLCFTATAALSREDSSPTKIRAEPGDTVELTCCPVGVTPSSATWSKNGTEIRFPSPSRMSLLAEGTLEISQVTLEDAGIYLCTCTLPRESSQTQVLLQVGRVPPTHPDCSLAPSSDPTHAVFNCSWFGVLPLPTLSWSRTGSAQVTASVTDSLFLTLNASQLSDGETATCTAQHDLLKPEQRSCSLTLRSPYPQGEPLAATLEGSSINLTCTETSSFPAADTTWRKGPQQELIQPGSKYVLSGTGPSFQLTILNVSKDDEGVYFCRSENPLGVRELEVSLTVKAANSAYTGAIIGVFIAVLILGSVGIVAKMVYFNRHRFCLDGGFTQMEENGGEVLSLVDSDDEQFFQDAVPQLPPISNDHHTTLVQIHRIPSTEQDDVEKNDAKTQPPEDTEENTEEVEDLVVF</sequence>
<dbReference type="GeneTree" id="ENSGT00940000159876"/>
<keyword evidence="7" id="KW-1133">Transmembrane helix</keyword>
<dbReference type="Proteomes" id="UP000261560">
    <property type="component" value="Unplaced"/>
</dbReference>
<keyword evidence="3" id="KW-1015">Disulfide bond</keyword>
<dbReference type="OrthoDB" id="9043395at2759"/>
<dbReference type="OMA" id="QCWAEMS"/>
<dbReference type="Ensembl" id="ENSOMET00000017784.1">
    <property type="protein sequence ID" value="ENSOMEP00000010864.1"/>
    <property type="gene ID" value="ENSOMEG00000012141.1"/>
</dbReference>
<dbReference type="InterPro" id="IPR013098">
    <property type="entry name" value="Ig_I-set"/>
</dbReference>
<evidence type="ECO:0000256" key="7">
    <source>
        <dbReference type="SAM" id="Phobius"/>
    </source>
</evidence>
<dbReference type="SUPFAM" id="SSF48726">
    <property type="entry name" value="Immunoglobulin"/>
    <property type="match status" value="3"/>
</dbReference>
<dbReference type="InterPro" id="IPR007110">
    <property type="entry name" value="Ig-like_dom"/>
</dbReference>
<evidence type="ECO:0000256" key="5">
    <source>
        <dbReference type="ARBA" id="ARBA00023319"/>
    </source>
</evidence>
<keyword evidence="7" id="KW-0812">Transmembrane</keyword>
<proteinExistence type="predicted"/>
<organism evidence="10 11">
    <name type="scientific">Oryzias melastigma</name>
    <name type="common">Marine medaka</name>
    <dbReference type="NCBI Taxonomy" id="30732"/>
    <lineage>
        <taxon>Eukaryota</taxon>
        <taxon>Metazoa</taxon>
        <taxon>Chordata</taxon>
        <taxon>Craniata</taxon>
        <taxon>Vertebrata</taxon>
        <taxon>Euteleostomi</taxon>
        <taxon>Actinopterygii</taxon>
        <taxon>Neopterygii</taxon>
        <taxon>Teleostei</taxon>
        <taxon>Neoteleostei</taxon>
        <taxon>Acanthomorphata</taxon>
        <taxon>Ovalentaria</taxon>
        <taxon>Atherinomorphae</taxon>
        <taxon>Beloniformes</taxon>
        <taxon>Adrianichthyidae</taxon>
        <taxon>Oryziinae</taxon>
        <taxon>Oryzias</taxon>
    </lineage>
</organism>
<evidence type="ECO:0000259" key="9">
    <source>
        <dbReference type="PROSITE" id="PS50835"/>
    </source>
</evidence>
<dbReference type="InterPro" id="IPR013783">
    <property type="entry name" value="Ig-like_fold"/>
</dbReference>
<keyword evidence="2 7" id="KW-0472">Membrane</keyword>
<accession>A0A3B3BZS3</accession>
<dbReference type="RefSeq" id="XP_024131411.1">
    <property type="nucleotide sequence ID" value="XM_024275643.2"/>
</dbReference>
<comment type="subcellular location">
    <subcellularLocation>
        <location evidence="1">Membrane</location>
        <topology evidence="1">Single-pass type I membrane protein</topology>
    </subcellularLocation>
</comment>
<keyword evidence="5" id="KW-0393">Immunoglobulin domain</keyword>
<evidence type="ECO:0000256" key="1">
    <source>
        <dbReference type="ARBA" id="ARBA00004479"/>
    </source>
</evidence>
<reference evidence="10" key="1">
    <citation type="submission" date="2025-08" db="UniProtKB">
        <authorList>
            <consortium name="Ensembl"/>
        </authorList>
    </citation>
    <scope>IDENTIFICATION</scope>
</reference>
<dbReference type="PROSITE" id="PS50835">
    <property type="entry name" value="IG_LIKE"/>
    <property type="match status" value="3"/>
</dbReference>
<dbReference type="Pfam" id="PF13927">
    <property type="entry name" value="Ig_3"/>
    <property type="match status" value="1"/>
</dbReference>
<dbReference type="KEGG" id="oml:112148483"/>
<dbReference type="GO" id="GO:0005886">
    <property type="term" value="C:plasma membrane"/>
    <property type="evidence" value="ECO:0007669"/>
    <property type="project" value="TreeGrafter"/>
</dbReference>
<reference evidence="10" key="2">
    <citation type="submission" date="2025-09" db="UniProtKB">
        <authorList>
            <consortium name="Ensembl"/>
        </authorList>
    </citation>
    <scope>IDENTIFICATION</scope>
</reference>
<dbReference type="PaxDb" id="30732-ENSOMEP00000010864"/>
<dbReference type="GO" id="GO:0007416">
    <property type="term" value="P:synapse assembly"/>
    <property type="evidence" value="ECO:0007669"/>
    <property type="project" value="TreeGrafter"/>
</dbReference>
<dbReference type="PANTHER" id="PTHR11640:SF157">
    <property type="entry name" value="V-SET AND IMMUNOGLOBULIN DOMAIN-CONTAINING PROTEIN 10"/>
    <property type="match status" value="1"/>
</dbReference>
<evidence type="ECO:0000256" key="2">
    <source>
        <dbReference type="ARBA" id="ARBA00023136"/>
    </source>
</evidence>
<feature type="domain" description="Ig-like" evidence="9">
    <location>
        <begin position="117"/>
        <end position="197"/>
    </location>
</feature>
<dbReference type="SMART" id="SM00409">
    <property type="entry name" value="IG"/>
    <property type="match status" value="2"/>
</dbReference>
<dbReference type="Gene3D" id="2.60.40.10">
    <property type="entry name" value="Immunoglobulins"/>
    <property type="match status" value="2"/>
</dbReference>
<dbReference type="CTD" id="54621"/>
<feature type="domain" description="Ig-like" evidence="9">
    <location>
        <begin position="203"/>
        <end position="291"/>
    </location>
</feature>
<evidence type="ECO:0000313" key="11">
    <source>
        <dbReference type="Proteomes" id="UP000261560"/>
    </source>
</evidence>
<feature type="compositionally biased region" description="Acidic residues" evidence="6">
    <location>
        <begin position="401"/>
        <end position="416"/>
    </location>
</feature>